<keyword evidence="2" id="KW-1185">Reference proteome</keyword>
<dbReference type="Proteomes" id="UP000828922">
    <property type="component" value="Linkage Group LG07"/>
</dbReference>
<reference evidence="2" key="1">
    <citation type="journal article" date="2022" name="New Phytol.">
        <title>Phylogenomic structure and speciation in an emerging model: the Sphagnum magellanicum complex (Bryophyta).</title>
        <authorList>
            <person name="Shaw A.J."/>
            <person name="Piatkowski B."/>
            <person name="Duffy A.M."/>
            <person name="Aguero B."/>
            <person name="Imwattana K."/>
            <person name="Nieto-Lugilde M."/>
            <person name="Healey A."/>
            <person name="Weston D.J."/>
            <person name="Patel M.N."/>
            <person name="Schmutz J."/>
            <person name="Grimwood J."/>
            <person name="Yavitt J.B."/>
            <person name="Hassel K."/>
            <person name="Stenoien H.K."/>
            <person name="Flatberg K.I."/>
            <person name="Bickford C.P."/>
            <person name="Hicks K.A."/>
        </authorList>
    </citation>
    <scope>NUCLEOTIDE SEQUENCE [LARGE SCALE GENOMIC DNA]</scope>
</reference>
<dbReference type="EMBL" id="CM038913">
    <property type="protein sequence ID" value="KAH9557009.1"/>
    <property type="molecule type" value="Genomic_DNA"/>
</dbReference>
<organism evidence="1 2">
    <name type="scientific">Sphagnum magellanicum</name>
    <dbReference type="NCBI Taxonomy" id="128215"/>
    <lineage>
        <taxon>Eukaryota</taxon>
        <taxon>Viridiplantae</taxon>
        <taxon>Streptophyta</taxon>
        <taxon>Embryophyta</taxon>
        <taxon>Bryophyta</taxon>
        <taxon>Sphagnophytina</taxon>
        <taxon>Sphagnopsida</taxon>
        <taxon>Sphagnales</taxon>
        <taxon>Sphagnaceae</taxon>
        <taxon>Sphagnum</taxon>
    </lineage>
</organism>
<evidence type="ECO:0000313" key="1">
    <source>
        <dbReference type="EMBL" id="KAH9557009.1"/>
    </source>
</evidence>
<name>A0ACB8HL95_9BRYO</name>
<sequence>MDMVPEIVMQNVAYWPTYDLSYSPTTSRLGSSSVASYLALYFAEIDPRVVNESRVFDFVVNGALSLGEANISIVNLTGGLYGAYEIQKTHMMLNDTSTIELVRHTDSILGPILNGVELFQLTGKVGLRTFAADASAIEATKDHFNLTSWTGDPCVRTPYQWTICTTDPSPRITAVRLSNLNLTGSIPEALSNLSALSILWLDHNSLVGTIRESLSALTNLQSLRLNDNEITGSIPAWLTSLNLTNLDLSNNNLMGAIPSGLLHDRNLTYFNYSGNLCLGPNACAPSPAPVPNTGPSHKNKSNVPAIIGATIGGLIVVTAITLLLVRHYIVIDPHKISSGRHCYPFIATPGGFARVYYGKLAHGKEVAVKTLMILNILQEEDSQFFSEVHLLSQVHHKNLVSLVGYCQESREQILIYEYMSNGTIREILYGTPKAISDPLDWITRLNIALNSAQGLEYLHTGCPSPTIHRDVKTSSNILLSDKMVAKVADFGLSKMTMEDSASHISTVVKGTAGYLDPEYYKKQQLTDKSDVFSFGIV</sequence>
<comment type="caution">
    <text evidence="1">The sequence shown here is derived from an EMBL/GenBank/DDBJ whole genome shotgun (WGS) entry which is preliminary data.</text>
</comment>
<protein>
    <submittedName>
        <fullName evidence="1">Uncharacterized protein</fullName>
    </submittedName>
</protein>
<gene>
    <name evidence="1" type="ORF">CY35_07G063200</name>
</gene>
<accession>A0ACB8HL95</accession>
<evidence type="ECO:0000313" key="2">
    <source>
        <dbReference type="Proteomes" id="UP000828922"/>
    </source>
</evidence>
<proteinExistence type="predicted"/>